<feature type="transmembrane region" description="Helical" evidence="9">
    <location>
        <begin position="237"/>
        <end position="260"/>
    </location>
</feature>
<evidence type="ECO:0000313" key="12">
    <source>
        <dbReference type="Proteomes" id="UP000663791"/>
    </source>
</evidence>
<evidence type="ECO:0000256" key="1">
    <source>
        <dbReference type="ARBA" id="ARBA00001974"/>
    </source>
</evidence>
<name>A0A939BXM1_9ACTN</name>
<reference evidence="11" key="1">
    <citation type="submission" date="2021-01" db="EMBL/GenBank/DDBJ databases">
        <title>Novel species in genus Nocardioides.</title>
        <authorList>
            <person name="Zhang G."/>
        </authorList>
    </citation>
    <scope>NUCLEOTIDE SEQUENCE</scope>
    <source>
        <strain evidence="11">Zg-536</strain>
    </source>
</reference>
<feature type="transmembrane region" description="Helical" evidence="9">
    <location>
        <begin position="74"/>
        <end position="93"/>
    </location>
</feature>
<dbReference type="Gene3D" id="3.40.50.80">
    <property type="entry name" value="Nucleotide-binding domain of ferredoxin-NADP reductase (FNR) module"/>
    <property type="match status" value="1"/>
</dbReference>
<dbReference type="SUPFAM" id="SSF52343">
    <property type="entry name" value="Ferredoxin reductase-like, C-terminal NADP-linked domain"/>
    <property type="match status" value="1"/>
</dbReference>
<dbReference type="GO" id="GO:0051537">
    <property type="term" value="F:2 iron, 2 sulfur cluster binding"/>
    <property type="evidence" value="ECO:0007669"/>
    <property type="project" value="UniProtKB-KW"/>
</dbReference>
<keyword evidence="8" id="KW-0411">Iron-sulfur</keyword>
<feature type="transmembrane region" description="Helical" evidence="9">
    <location>
        <begin position="206"/>
        <end position="225"/>
    </location>
</feature>
<keyword evidence="4" id="KW-0479">Metal-binding</keyword>
<accession>A0A939BXM1</accession>
<dbReference type="InterPro" id="IPR017938">
    <property type="entry name" value="Riboflavin_synthase-like_b-brl"/>
</dbReference>
<dbReference type="RefSeq" id="WP_205290281.1">
    <property type="nucleotide sequence ID" value="NZ_CP074406.1"/>
</dbReference>
<feature type="transmembrane region" description="Helical" evidence="9">
    <location>
        <begin position="99"/>
        <end position="116"/>
    </location>
</feature>
<keyword evidence="9" id="KW-0472">Membrane</keyword>
<dbReference type="InterPro" id="IPR039261">
    <property type="entry name" value="FNR_nucleotide-bd"/>
</dbReference>
<dbReference type="GO" id="GO:0016491">
    <property type="term" value="F:oxidoreductase activity"/>
    <property type="evidence" value="ECO:0007669"/>
    <property type="project" value="UniProtKB-KW"/>
</dbReference>
<evidence type="ECO:0000256" key="5">
    <source>
        <dbReference type="ARBA" id="ARBA00022827"/>
    </source>
</evidence>
<proteinExistence type="predicted"/>
<evidence type="ECO:0000256" key="7">
    <source>
        <dbReference type="ARBA" id="ARBA00023004"/>
    </source>
</evidence>
<evidence type="ECO:0000256" key="9">
    <source>
        <dbReference type="SAM" id="Phobius"/>
    </source>
</evidence>
<evidence type="ECO:0000256" key="3">
    <source>
        <dbReference type="ARBA" id="ARBA00022714"/>
    </source>
</evidence>
<dbReference type="AlphaFoldDB" id="A0A939BXM1"/>
<organism evidence="11 12">
    <name type="scientific">Nocardioides faecalis</name>
    <dbReference type="NCBI Taxonomy" id="2803858"/>
    <lineage>
        <taxon>Bacteria</taxon>
        <taxon>Bacillati</taxon>
        <taxon>Actinomycetota</taxon>
        <taxon>Actinomycetes</taxon>
        <taxon>Propionibacteriales</taxon>
        <taxon>Nocardioidaceae</taxon>
        <taxon>Nocardioides</taxon>
    </lineage>
</organism>
<evidence type="ECO:0000259" key="10">
    <source>
        <dbReference type="PROSITE" id="PS51384"/>
    </source>
</evidence>
<comment type="caution">
    <text evidence="11">The sequence shown here is derived from an EMBL/GenBank/DDBJ whole genome shotgun (WGS) entry which is preliminary data.</text>
</comment>
<evidence type="ECO:0000256" key="2">
    <source>
        <dbReference type="ARBA" id="ARBA00022630"/>
    </source>
</evidence>
<evidence type="ECO:0000256" key="6">
    <source>
        <dbReference type="ARBA" id="ARBA00023002"/>
    </source>
</evidence>
<feature type="transmembrane region" description="Helical" evidence="9">
    <location>
        <begin position="153"/>
        <end position="174"/>
    </location>
</feature>
<dbReference type="SUPFAM" id="SSF63380">
    <property type="entry name" value="Riboflavin synthase domain-like"/>
    <property type="match status" value="1"/>
</dbReference>
<keyword evidence="9" id="KW-0812">Transmembrane</keyword>
<dbReference type="PANTHER" id="PTHR47354:SF6">
    <property type="entry name" value="NADH OXIDOREDUCTASE HCR"/>
    <property type="match status" value="1"/>
</dbReference>
<feature type="domain" description="FAD-binding FR-type" evidence="10">
    <location>
        <begin position="285"/>
        <end position="389"/>
    </location>
</feature>
<dbReference type="GO" id="GO:0046872">
    <property type="term" value="F:metal ion binding"/>
    <property type="evidence" value="ECO:0007669"/>
    <property type="project" value="UniProtKB-KW"/>
</dbReference>
<dbReference type="Gene3D" id="2.40.30.10">
    <property type="entry name" value="Translation factors"/>
    <property type="match status" value="1"/>
</dbReference>
<keyword evidence="7" id="KW-0408">Iron</keyword>
<feature type="transmembrane region" description="Helical" evidence="9">
    <location>
        <begin position="181"/>
        <end position="200"/>
    </location>
</feature>
<dbReference type="PANTHER" id="PTHR47354">
    <property type="entry name" value="NADH OXIDOREDUCTASE HCR"/>
    <property type="match status" value="1"/>
</dbReference>
<dbReference type="Proteomes" id="UP000663791">
    <property type="component" value="Unassembled WGS sequence"/>
</dbReference>
<evidence type="ECO:0000256" key="8">
    <source>
        <dbReference type="ARBA" id="ARBA00023014"/>
    </source>
</evidence>
<feature type="transmembrane region" description="Helical" evidence="9">
    <location>
        <begin position="12"/>
        <end position="35"/>
    </location>
</feature>
<dbReference type="PROSITE" id="PS51384">
    <property type="entry name" value="FAD_FR"/>
    <property type="match status" value="1"/>
</dbReference>
<feature type="transmembrane region" description="Helical" evidence="9">
    <location>
        <begin position="47"/>
        <end position="67"/>
    </location>
</feature>
<evidence type="ECO:0000256" key="4">
    <source>
        <dbReference type="ARBA" id="ARBA00022723"/>
    </source>
</evidence>
<gene>
    <name evidence="11" type="ORF">JK386_03625</name>
</gene>
<dbReference type="InterPro" id="IPR050415">
    <property type="entry name" value="MRET"/>
</dbReference>
<keyword evidence="12" id="KW-1185">Reference proteome</keyword>
<keyword evidence="9" id="KW-1133">Transmembrane helix</keyword>
<keyword evidence="2" id="KW-0285">Flavoprotein</keyword>
<protein>
    <recommendedName>
        <fullName evidence="10">FAD-binding FR-type domain-containing protein</fullName>
    </recommendedName>
</protein>
<comment type="cofactor">
    <cofactor evidence="1">
        <name>FAD</name>
        <dbReference type="ChEBI" id="CHEBI:57692"/>
    </cofactor>
</comment>
<keyword evidence="3" id="KW-0001">2Fe-2S</keyword>
<feature type="transmembrane region" description="Helical" evidence="9">
    <location>
        <begin position="123"/>
        <end position="141"/>
    </location>
</feature>
<evidence type="ECO:0000313" key="11">
    <source>
        <dbReference type="EMBL" id="MBM9458980.1"/>
    </source>
</evidence>
<dbReference type="CDD" id="cd00322">
    <property type="entry name" value="FNR_like"/>
    <property type="match status" value="1"/>
</dbReference>
<dbReference type="InterPro" id="IPR017927">
    <property type="entry name" value="FAD-bd_FR_type"/>
</dbReference>
<keyword evidence="6" id="KW-0560">Oxidoreductase</keyword>
<dbReference type="EMBL" id="JAERTX010000003">
    <property type="protein sequence ID" value="MBM9458980.1"/>
    <property type="molecule type" value="Genomic_DNA"/>
</dbReference>
<keyword evidence="5" id="KW-0274">FAD</keyword>
<sequence length="516" mass="54408">MIARLDAALLRLSIYRVVSIVLAALAVVAVVLTATGTLGDGVFGPDAMLVSAVVLVGGTVAVSTVLARLFGTRAQWESGVITGLLLWFLYWPTTDAAELGWLAGAAVLAAASKFLLARHGRHVFNPAAAGVVLLALIAWALGQPASAPYTTWWVASEPLVGWVLVGALVVLWRLRRWAHSVVFVVLGGALTVLTQLDAGLSGGEALRFALISTPLVFFAGFMLTEPLTLAPRRRQQVLAAVVAAVVFTLPLTVAATGYVLHLTPVGGPYEIALLAANLVAFLSGQRGSRLTLVQRRELGDDTVELAFRPARGLRFTPGQYLELDLAPSGALTDSRGLRRMLSISSPPGELVTVAVRVPARPSRFKQVLQALEPGAVVRACAVGGDFVLPHSTDPVALVAGGIGVTPYLSQLRTPGALEDRDVVLVYGTRVGAVAELPYGAELIDLGVPVVVVSPQRPTDLPAHWRHVASELLDAAALHAAVPDLDARRVHLSGPPAMVDALRARLSRARTDHFAGY</sequence>